<evidence type="ECO:0000313" key="2">
    <source>
        <dbReference type="EMBL" id="ACY14049.1"/>
    </source>
</evidence>
<dbReference type="HOGENOM" id="CLU_488141_0_0_7"/>
<organism evidence="2 3">
    <name type="scientific">Haliangium ochraceum (strain DSM 14365 / JCM 11303 / SMP-2)</name>
    <dbReference type="NCBI Taxonomy" id="502025"/>
    <lineage>
        <taxon>Bacteria</taxon>
        <taxon>Pseudomonadati</taxon>
        <taxon>Myxococcota</taxon>
        <taxon>Polyangia</taxon>
        <taxon>Haliangiales</taxon>
        <taxon>Kofleriaceae</taxon>
        <taxon>Haliangium</taxon>
    </lineage>
</organism>
<feature type="transmembrane region" description="Helical" evidence="1">
    <location>
        <begin position="411"/>
        <end position="430"/>
    </location>
</feature>
<dbReference type="EMBL" id="CP001804">
    <property type="protein sequence ID" value="ACY14049.1"/>
    <property type="molecule type" value="Genomic_DNA"/>
</dbReference>
<keyword evidence="1" id="KW-0812">Transmembrane</keyword>
<proteinExistence type="predicted"/>
<dbReference type="AlphaFoldDB" id="D0LVR5"/>
<dbReference type="SUPFAM" id="SSF53649">
    <property type="entry name" value="Alkaline phosphatase-like"/>
    <property type="match status" value="1"/>
</dbReference>
<evidence type="ECO:0000256" key="1">
    <source>
        <dbReference type="SAM" id="Phobius"/>
    </source>
</evidence>
<gene>
    <name evidence="2" type="ordered locus">Hoch_1497</name>
</gene>
<name>D0LVR5_HALO1</name>
<keyword evidence="1" id="KW-1133">Transmembrane helix</keyword>
<dbReference type="STRING" id="502025.Hoch_1497"/>
<accession>D0LVR5</accession>
<dbReference type="Proteomes" id="UP000001880">
    <property type="component" value="Chromosome"/>
</dbReference>
<keyword evidence="1" id="KW-0472">Membrane</keyword>
<dbReference type="InterPro" id="IPR002591">
    <property type="entry name" value="Phosphodiest/P_Trfase"/>
</dbReference>
<feature type="transmembrane region" description="Helical" evidence="1">
    <location>
        <begin position="479"/>
        <end position="498"/>
    </location>
</feature>
<keyword evidence="3" id="KW-1185">Reference proteome</keyword>
<reference evidence="2 3" key="1">
    <citation type="journal article" date="2010" name="Stand. Genomic Sci.">
        <title>Complete genome sequence of Haliangium ochraceum type strain (SMP-2).</title>
        <authorList>
            <consortium name="US DOE Joint Genome Institute (JGI-PGF)"/>
            <person name="Ivanova N."/>
            <person name="Daum C."/>
            <person name="Lang E."/>
            <person name="Abt B."/>
            <person name="Kopitz M."/>
            <person name="Saunders E."/>
            <person name="Lapidus A."/>
            <person name="Lucas S."/>
            <person name="Glavina Del Rio T."/>
            <person name="Nolan M."/>
            <person name="Tice H."/>
            <person name="Copeland A."/>
            <person name="Cheng J.F."/>
            <person name="Chen F."/>
            <person name="Bruce D."/>
            <person name="Goodwin L."/>
            <person name="Pitluck S."/>
            <person name="Mavromatis K."/>
            <person name="Pati A."/>
            <person name="Mikhailova N."/>
            <person name="Chen A."/>
            <person name="Palaniappan K."/>
            <person name="Land M."/>
            <person name="Hauser L."/>
            <person name="Chang Y.J."/>
            <person name="Jeffries C.D."/>
            <person name="Detter J.C."/>
            <person name="Brettin T."/>
            <person name="Rohde M."/>
            <person name="Goker M."/>
            <person name="Bristow J."/>
            <person name="Markowitz V."/>
            <person name="Eisen J.A."/>
            <person name="Hugenholtz P."/>
            <person name="Kyrpides N.C."/>
            <person name="Klenk H.P."/>
        </authorList>
    </citation>
    <scope>NUCLEOTIDE SEQUENCE [LARGE SCALE GENOMIC DNA]</scope>
    <source>
        <strain evidence="3">DSM 14365 / CIP 107738 / JCM 11303 / AJ 13395 / SMP-2</strain>
    </source>
</reference>
<feature type="transmembrane region" description="Helical" evidence="1">
    <location>
        <begin position="510"/>
        <end position="536"/>
    </location>
</feature>
<feature type="transmembrane region" description="Helical" evidence="1">
    <location>
        <begin position="445"/>
        <end position="467"/>
    </location>
</feature>
<dbReference type="Gene3D" id="3.40.720.10">
    <property type="entry name" value="Alkaline Phosphatase, subunit A"/>
    <property type="match status" value="2"/>
</dbReference>
<protein>
    <submittedName>
        <fullName evidence="2">Type I phosphodiesterase/nucleotide pyrophosphatase</fullName>
    </submittedName>
</protein>
<dbReference type="eggNOG" id="COG1524">
    <property type="taxonomic scope" value="Bacteria"/>
</dbReference>
<sequence length="558" mass="59866">MYSKRSDRRSRRRVQGRRAEAAGRYLLVAALSLVAMATAYAIGDSYIARLPQHRGYHLVAVGDRVDAGAYGAAGDAPASQRPRRTVVIVADGLRRDAAASLRAVALLRERGLCADTDVGPLTVSRPVYTLLSSGLGSERTGARNNDDTSPVAVESIWQVAREAGLSVRGISELPWWQQLFPEGFDSYQTFAPEDDLFAGAELAELTLLHPVYVDEAGHQFGGTSSEYAAAVARLERELAPLLARIDLARDVVVFTADHGHTDAGGHGGSQPEVRRVLTCMAGRGVRRGSDLERLDLRALAPTLAVLLGIRFPRHMHASDDELDAIWEIVDPEAFPAAYLQARAAAIERFRADNRAYIAATLGIEPGPGWNALYRRERLRRAGIAAALGLAAVLLLAVSLRRRRLSARGAAASLLWMLAIASASGALYAALRGSFDFSSINSRAAFLRVAGSVCAGVGLAGSLAHLALGRELSRWLADQFTLSALAVALLLGHIAVFGWPLGMPLPGAWMFFLPFFASLFALVHAALALVGASFCALRTALRTGVRKKPPRRSEPTASR</sequence>
<feature type="transmembrane region" description="Helical" evidence="1">
    <location>
        <begin position="381"/>
        <end position="399"/>
    </location>
</feature>
<dbReference type="KEGG" id="hoh:Hoch_1497"/>
<dbReference type="InterPro" id="IPR017850">
    <property type="entry name" value="Alkaline_phosphatase_core_sf"/>
</dbReference>
<evidence type="ECO:0000313" key="3">
    <source>
        <dbReference type="Proteomes" id="UP000001880"/>
    </source>
</evidence>
<dbReference type="Pfam" id="PF01663">
    <property type="entry name" value="Phosphodiest"/>
    <property type="match status" value="1"/>
</dbReference>